<name>A0A9P4KHF7_9PLEO</name>
<accession>A0A9P4KHF7</accession>
<dbReference type="OrthoDB" id="5426982at2759"/>
<dbReference type="EMBL" id="ML986585">
    <property type="protein sequence ID" value="KAF2268786.1"/>
    <property type="molecule type" value="Genomic_DNA"/>
</dbReference>
<evidence type="ECO:0000313" key="1">
    <source>
        <dbReference type="EMBL" id="KAF2268786.1"/>
    </source>
</evidence>
<dbReference type="Proteomes" id="UP000800093">
    <property type="component" value="Unassembled WGS sequence"/>
</dbReference>
<sequence length="505" mass="56172">MAKYQFYTSGSKPHAETGDIWLDSSVSSHGSHPIRPTSFMTISDPLGSSCGSAMTRPTQRGVRKSKVNGKKRLNTLNPPGYFCFSLSGDSVAEPRRSAFSPCSGDNPCKRCREDANVAAGSKALMWMDCVRYTFEDVNIFETDIPMSDAKRARHLAEEVIPHILKNTYGNPRIDRHSLSETGIESSNACLVRNINQDNDSGLDSNLYYLITSPNSAYLIHEATAVNLGINVSLLLTTGIMIELYFEEGWESVPIEDLLKVRNYAACQVLSALEKCLKPRRLETSPSKLTYLKSLFIIICITIGAAVSTYELTPAEEIGEKEVAFARLLLHYFIYLSTKTSLLEQENIIPMGVLSREEIRTWSRVQTSVEEHIREQREKGNLDGLPKFKNTSSIRDDFRDLNPLSELTACSTCGTMTPFLEDYGHCEDYPSSFGMEGIEMTTELFGTVGTADSTSIFDTSFARPESFAQPTWGGDFLASDYFEPSAGNGNMDGIVVDENFDLDHFF</sequence>
<protein>
    <submittedName>
        <fullName evidence="1">Uncharacterized protein</fullName>
    </submittedName>
</protein>
<dbReference type="AlphaFoldDB" id="A0A9P4KHF7"/>
<proteinExistence type="predicted"/>
<keyword evidence="2" id="KW-1185">Reference proteome</keyword>
<gene>
    <name evidence="1" type="ORF">CC78DRAFT_540625</name>
</gene>
<comment type="caution">
    <text evidence="1">The sequence shown here is derived from an EMBL/GenBank/DDBJ whole genome shotgun (WGS) entry which is preliminary data.</text>
</comment>
<evidence type="ECO:0000313" key="2">
    <source>
        <dbReference type="Proteomes" id="UP000800093"/>
    </source>
</evidence>
<reference evidence="2" key="1">
    <citation type="journal article" date="2020" name="Stud. Mycol.">
        <title>101 Dothideomycetes genomes: A test case for predicting lifestyles and emergence of pathogens.</title>
        <authorList>
            <person name="Haridas S."/>
            <person name="Albert R."/>
            <person name="Binder M."/>
            <person name="Bloem J."/>
            <person name="LaButti K."/>
            <person name="Salamov A."/>
            <person name="Andreopoulos B."/>
            <person name="Baker S."/>
            <person name="Barry K."/>
            <person name="Bills G."/>
            <person name="Bluhm B."/>
            <person name="Cannon C."/>
            <person name="Castanera R."/>
            <person name="Culley D."/>
            <person name="Daum C."/>
            <person name="Ezra D."/>
            <person name="Gonzalez J."/>
            <person name="Henrissat B."/>
            <person name="Kuo A."/>
            <person name="Liang C."/>
            <person name="Lipzen A."/>
            <person name="Lutzoni F."/>
            <person name="Magnuson J."/>
            <person name="Mondo S."/>
            <person name="Nolan M."/>
            <person name="Ohm R."/>
            <person name="Pangilinan J."/>
            <person name="Park H.-J."/>
            <person name="Ramirez L."/>
            <person name="Alfaro M."/>
            <person name="Sun H."/>
            <person name="Tritt A."/>
            <person name="Yoshinaga Y."/>
            <person name="Zwiers L.-H."/>
            <person name="Turgeon B."/>
            <person name="Goodwin S."/>
            <person name="Spatafora J."/>
            <person name="Crous P."/>
            <person name="Grigoriev I."/>
        </authorList>
    </citation>
    <scope>NUCLEOTIDE SEQUENCE [LARGE SCALE GENOMIC DNA]</scope>
    <source>
        <strain evidence="2">CBS 304.66</strain>
    </source>
</reference>
<organism evidence="1 2">
    <name type="scientific">Lojkania enalia</name>
    <dbReference type="NCBI Taxonomy" id="147567"/>
    <lineage>
        <taxon>Eukaryota</taxon>
        <taxon>Fungi</taxon>
        <taxon>Dikarya</taxon>
        <taxon>Ascomycota</taxon>
        <taxon>Pezizomycotina</taxon>
        <taxon>Dothideomycetes</taxon>
        <taxon>Pleosporomycetidae</taxon>
        <taxon>Pleosporales</taxon>
        <taxon>Pleosporales incertae sedis</taxon>
        <taxon>Lojkania</taxon>
    </lineage>
</organism>